<name>A0A810Q5Y5_9FIRM</name>
<protein>
    <recommendedName>
        <fullName evidence="3">LysM domain-containing protein</fullName>
    </recommendedName>
</protein>
<evidence type="ECO:0000256" key="2">
    <source>
        <dbReference type="SAM" id="SignalP"/>
    </source>
</evidence>
<evidence type="ECO:0000313" key="5">
    <source>
        <dbReference type="Proteomes" id="UP000679848"/>
    </source>
</evidence>
<dbReference type="PANTHER" id="PTHR36512:SF3">
    <property type="entry name" value="BLR5678 PROTEIN"/>
    <property type="match status" value="1"/>
</dbReference>
<dbReference type="PANTHER" id="PTHR36512">
    <property type="entry name" value="D-AMINOPEPTIDASE"/>
    <property type="match status" value="1"/>
</dbReference>
<keyword evidence="5" id="KW-1185">Reference proteome</keyword>
<dbReference type="PROSITE" id="PS51782">
    <property type="entry name" value="LYSM"/>
    <property type="match status" value="1"/>
</dbReference>
<dbReference type="Proteomes" id="UP000679848">
    <property type="component" value="Chromosome"/>
</dbReference>
<dbReference type="InterPro" id="IPR005321">
    <property type="entry name" value="Peptidase_S58_DmpA"/>
</dbReference>
<evidence type="ECO:0000313" key="4">
    <source>
        <dbReference type="EMBL" id="BCK83709.1"/>
    </source>
</evidence>
<feature type="signal peptide" evidence="2">
    <location>
        <begin position="1"/>
        <end position="26"/>
    </location>
</feature>
<dbReference type="Gene3D" id="3.60.70.12">
    <property type="entry name" value="L-amino peptidase D-ALA esterase/amidase"/>
    <property type="match status" value="1"/>
</dbReference>
<dbReference type="SMART" id="SM00257">
    <property type="entry name" value="LysM"/>
    <property type="match status" value="1"/>
</dbReference>
<dbReference type="Gene3D" id="3.10.350.10">
    <property type="entry name" value="LysM domain"/>
    <property type="match status" value="1"/>
</dbReference>
<sequence length="447" mass="46042">MKQARKFVTSLLAVLLLFSTLTVGFAAEEQAVAVDFEDIPGIIVGNWTDTKNGTGCTAIIVDDPAGGVAGVDVRGGSPATRETDLLDPTKEVQIANAICLSGGSAFGLDAAGGVQQYLEEKGYGVDVGATVVPIVPSACLFDLGYINHKVRPGKAEGYAAAKAAFDGVEWKDGNTGAGTGATVGKGTAGASSMKGGLGSFAFKMGDLYVGAIVAVNAVGNIVDPDTGKVIAGSYDKENNMFIDKEASMMNDPEANESLNPATNTTIGCIVTNAKLNQAQVNKLAQAAHDGYARAIYPTHCPSDGDTIFAVAYGNVTTQAQTWDQVTPDLNLISVLAVNAMERAIVSAGANAETLPGAPNVVGAASLDTPPAQPVSTNRAVIDEITIDPAKHVKNAAVSSGTTYTVKAGDSLSKIAEQFGTTYEALAQLNQIKDPNLIYVGQQLRLPV</sequence>
<dbReference type="EMBL" id="AP023420">
    <property type="protein sequence ID" value="BCK83709.1"/>
    <property type="molecule type" value="Genomic_DNA"/>
</dbReference>
<dbReference type="CDD" id="cd02252">
    <property type="entry name" value="nylC_like"/>
    <property type="match status" value="1"/>
</dbReference>
<dbReference type="KEGG" id="pfaa:MM59RIKEN_10280"/>
<dbReference type="GO" id="GO:0004177">
    <property type="term" value="F:aminopeptidase activity"/>
    <property type="evidence" value="ECO:0007669"/>
    <property type="project" value="TreeGrafter"/>
</dbReference>
<evidence type="ECO:0000259" key="3">
    <source>
        <dbReference type="PROSITE" id="PS51782"/>
    </source>
</evidence>
<feature type="domain" description="LysM" evidence="3">
    <location>
        <begin position="401"/>
        <end position="445"/>
    </location>
</feature>
<dbReference type="RefSeq" id="WP_213542837.1">
    <property type="nucleotide sequence ID" value="NZ_AP023420.1"/>
</dbReference>
<comment type="similarity">
    <text evidence="1">Belongs to the peptidase S58 family.</text>
</comment>
<dbReference type="InterPro" id="IPR016117">
    <property type="entry name" value="ArgJ-like_dom_sf"/>
</dbReference>
<dbReference type="AlphaFoldDB" id="A0A810Q5Y5"/>
<dbReference type="InterPro" id="IPR036779">
    <property type="entry name" value="LysM_dom_sf"/>
</dbReference>
<dbReference type="SUPFAM" id="SSF54106">
    <property type="entry name" value="LysM domain"/>
    <property type="match status" value="1"/>
</dbReference>
<gene>
    <name evidence="4" type="ORF">MM59RIKEN_10280</name>
</gene>
<evidence type="ECO:0000256" key="1">
    <source>
        <dbReference type="ARBA" id="ARBA00007068"/>
    </source>
</evidence>
<keyword evidence="2" id="KW-0732">Signal</keyword>
<proteinExistence type="inferred from homology"/>
<accession>A0A810Q5Y5</accession>
<feature type="chain" id="PRO_5032532993" description="LysM domain-containing protein" evidence="2">
    <location>
        <begin position="27"/>
        <end position="447"/>
    </location>
</feature>
<dbReference type="Pfam" id="PF01476">
    <property type="entry name" value="LysM"/>
    <property type="match status" value="1"/>
</dbReference>
<organism evidence="4 5">
    <name type="scientific">Pusillibacter faecalis</name>
    <dbReference type="NCBI Taxonomy" id="2714358"/>
    <lineage>
        <taxon>Bacteria</taxon>
        <taxon>Bacillati</taxon>
        <taxon>Bacillota</taxon>
        <taxon>Clostridia</taxon>
        <taxon>Eubacteriales</taxon>
        <taxon>Oscillospiraceae</taxon>
        <taxon>Pusillibacter</taxon>
    </lineage>
</organism>
<dbReference type="Pfam" id="PF03576">
    <property type="entry name" value="Peptidase_S58"/>
    <property type="match status" value="1"/>
</dbReference>
<dbReference type="CDD" id="cd00118">
    <property type="entry name" value="LysM"/>
    <property type="match status" value="1"/>
</dbReference>
<dbReference type="SUPFAM" id="SSF56266">
    <property type="entry name" value="DmpA/ArgJ-like"/>
    <property type="match status" value="1"/>
</dbReference>
<dbReference type="InterPro" id="IPR018392">
    <property type="entry name" value="LysM"/>
</dbReference>
<reference evidence="4" key="1">
    <citation type="submission" date="2020-09" db="EMBL/GenBank/DDBJ databases">
        <title>New species isolated from human feces.</title>
        <authorList>
            <person name="Kitahara M."/>
            <person name="Shigeno Y."/>
            <person name="Shime M."/>
            <person name="Matsumoto Y."/>
            <person name="Nakamura S."/>
            <person name="Motooka D."/>
            <person name="Fukuoka S."/>
            <person name="Nishikawa H."/>
            <person name="Benno Y."/>
        </authorList>
    </citation>
    <scope>NUCLEOTIDE SEQUENCE</scope>
    <source>
        <strain evidence="4">MM59</strain>
    </source>
</reference>